<dbReference type="PANTHER" id="PTHR10760">
    <property type="entry name" value="TORSIN"/>
    <property type="match status" value="1"/>
</dbReference>
<dbReference type="GO" id="GO:0005737">
    <property type="term" value="C:cytoplasm"/>
    <property type="evidence" value="ECO:0007669"/>
    <property type="project" value="UniProtKB-ARBA"/>
</dbReference>
<reference evidence="1" key="1">
    <citation type="journal article" date="2019" name="bioRxiv">
        <title>The Genome of the Zebra Mussel, Dreissena polymorpha: A Resource for Invasive Species Research.</title>
        <authorList>
            <person name="McCartney M.A."/>
            <person name="Auch B."/>
            <person name="Kono T."/>
            <person name="Mallez S."/>
            <person name="Zhang Y."/>
            <person name="Obille A."/>
            <person name="Becker A."/>
            <person name="Abrahante J.E."/>
            <person name="Garbe J."/>
            <person name="Badalamenti J.P."/>
            <person name="Herman A."/>
            <person name="Mangelson H."/>
            <person name="Liachko I."/>
            <person name="Sullivan S."/>
            <person name="Sone E.D."/>
            <person name="Koren S."/>
            <person name="Silverstein K.A.T."/>
            <person name="Beckman K.B."/>
            <person name="Gohl D.M."/>
        </authorList>
    </citation>
    <scope>NUCLEOTIDE SEQUENCE</scope>
    <source>
        <strain evidence="1">Duluth1</strain>
        <tissue evidence="1">Whole animal</tissue>
    </source>
</reference>
<proteinExistence type="predicted"/>
<keyword evidence="2" id="KW-1185">Reference proteome</keyword>
<dbReference type="GO" id="GO:0005524">
    <property type="term" value="F:ATP binding"/>
    <property type="evidence" value="ECO:0007669"/>
    <property type="project" value="InterPro"/>
</dbReference>
<dbReference type="Proteomes" id="UP000828390">
    <property type="component" value="Unassembled WGS sequence"/>
</dbReference>
<accession>A0A9D4FKH2</accession>
<dbReference type="AlphaFoldDB" id="A0A9D4FKH2"/>
<dbReference type="EMBL" id="JAIWYP010000007">
    <property type="protein sequence ID" value="KAH3797492.1"/>
    <property type="molecule type" value="Genomic_DNA"/>
</dbReference>
<sequence>MQSKYVHFISTSKDFSEDLVSTKKMKLRERIEKAVRICQRSLFIIDQIDKMSSVVLDYHGYVDGVDSRKAVFIFLRHLGPT</sequence>
<dbReference type="GO" id="GO:0016887">
    <property type="term" value="F:ATP hydrolysis activity"/>
    <property type="evidence" value="ECO:0007669"/>
    <property type="project" value="InterPro"/>
</dbReference>
<protein>
    <submittedName>
        <fullName evidence="1">Uncharacterized protein</fullName>
    </submittedName>
</protein>
<reference evidence="1" key="2">
    <citation type="submission" date="2020-11" db="EMBL/GenBank/DDBJ databases">
        <authorList>
            <person name="McCartney M.A."/>
            <person name="Auch B."/>
            <person name="Kono T."/>
            <person name="Mallez S."/>
            <person name="Becker A."/>
            <person name="Gohl D.M."/>
            <person name="Silverstein K.A.T."/>
            <person name="Koren S."/>
            <person name="Bechman K.B."/>
            <person name="Herman A."/>
            <person name="Abrahante J.E."/>
            <person name="Garbe J."/>
        </authorList>
    </citation>
    <scope>NUCLEOTIDE SEQUENCE</scope>
    <source>
        <strain evidence="1">Duluth1</strain>
        <tissue evidence="1">Whole animal</tissue>
    </source>
</reference>
<dbReference type="InterPro" id="IPR010448">
    <property type="entry name" value="Torsin"/>
</dbReference>
<dbReference type="GO" id="GO:0071218">
    <property type="term" value="P:cellular response to misfolded protein"/>
    <property type="evidence" value="ECO:0007669"/>
    <property type="project" value="TreeGrafter"/>
</dbReference>
<evidence type="ECO:0000313" key="2">
    <source>
        <dbReference type="Proteomes" id="UP000828390"/>
    </source>
</evidence>
<name>A0A9D4FKH2_DREPO</name>
<organism evidence="1 2">
    <name type="scientific">Dreissena polymorpha</name>
    <name type="common">Zebra mussel</name>
    <name type="synonym">Mytilus polymorpha</name>
    <dbReference type="NCBI Taxonomy" id="45954"/>
    <lineage>
        <taxon>Eukaryota</taxon>
        <taxon>Metazoa</taxon>
        <taxon>Spiralia</taxon>
        <taxon>Lophotrochozoa</taxon>
        <taxon>Mollusca</taxon>
        <taxon>Bivalvia</taxon>
        <taxon>Autobranchia</taxon>
        <taxon>Heteroconchia</taxon>
        <taxon>Euheterodonta</taxon>
        <taxon>Imparidentia</taxon>
        <taxon>Neoheterodontei</taxon>
        <taxon>Myida</taxon>
        <taxon>Dreissenoidea</taxon>
        <taxon>Dreissenidae</taxon>
        <taxon>Dreissena</taxon>
    </lineage>
</organism>
<comment type="caution">
    <text evidence="1">The sequence shown here is derived from an EMBL/GenBank/DDBJ whole genome shotgun (WGS) entry which is preliminary data.</text>
</comment>
<gene>
    <name evidence="1" type="ORF">DPMN_151073</name>
</gene>
<dbReference type="PANTHER" id="PTHR10760:SF2">
    <property type="entry name" value="LD13476P-RELATED"/>
    <property type="match status" value="1"/>
</dbReference>
<evidence type="ECO:0000313" key="1">
    <source>
        <dbReference type="EMBL" id="KAH3797492.1"/>
    </source>
</evidence>